<evidence type="ECO:0000313" key="8">
    <source>
        <dbReference type="Proteomes" id="UP000043764"/>
    </source>
</evidence>
<gene>
    <name evidence="7" type="ORF">NIT7321_02588</name>
</gene>
<dbReference type="GO" id="GO:0016020">
    <property type="term" value="C:membrane"/>
    <property type="evidence" value="ECO:0007669"/>
    <property type="project" value="UniProtKB-SubCell"/>
</dbReference>
<dbReference type="InterPro" id="IPR050638">
    <property type="entry name" value="AA-Vitamin_Transporters"/>
</dbReference>
<proteinExistence type="predicted"/>
<dbReference type="InterPro" id="IPR000620">
    <property type="entry name" value="EamA_dom"/>
</dbReference>
<reference evidence="8" key="1">
    <citation type="submission" date="2015-05" db="EMBL/GenBank/DDBJ databases">
        <authorList>
            <person name="Rodrigo-Torres Lidia"/>
            <person name="Arahal R.David."/>
        </authorList>
    </citation>
    <scope>NUCLEOTIDE SEQUENCE [LARGE SCALE GENOMIC DNA]</scope>
    <source>
        <strain evidence="8">CECT 7321</strain>
    </source>
</reference>
<feature type="transmembrane region" description="Helical" evidence="5">
    <location>
        <begin position="65"/>
        <end position="83"/>
    </location>
</feature>
<dbReference type="SUPFAM" id="SSF103481">
    <property type="entry name" value="Multidrug resistance efflux transporter EmrE"/>
    <property type="match status" value="2"/>
</dbReference>
<feature type="transmembrane region" description="Helical" evidence="5">
    <location>
        <begin position="231"/>
        <end position="252"/>
    </location>
</feature>
<feature type="transmembrane region" description="Helical" evidence="5">
    <location>
        <begin position="141"/>
        <end position="163"/>
    </location>
</feature>
<feature type="transmembrane region" description="Helical" evidence="5">
    <location>
        <begin position="175"/>
        <end position="197"/>
    </location>
</feature>
<keyword evidence="2 5" id="KW-0812">Transmembrane</keyword>
<dbReference type="EMBL" id="CVRL01000035">
    <property type="protein sequence ID" value="CRL11718.1"/>
    <property type="molecule type" value="Genomic_DNA"/>
</dbReference>
<feature type="transmembrane region" description="Helical" evidence="5">
    <location>
        <begin position="89"/>
        <end position="109"/>
    </location>
</feature>
<dbReference type="STRING" id="481446.NIT7645_03813"/>
<keyword evidence="8" id="KW-1185">Reference proteome</keyword>
<dbReference type="RefSeq" id="WP_050673696.1">
    <property type="nucleotide sequence ID" value="NZ_CVRL01000035.1"/>
</dbReference>
<feature type="transmembrane region" description="Helical" evidence="5">
    <location>
        <begin position="36"/>
        <end position="53"/>
    </location>
</feature>
<dbReference type="Proteomes" id="UP000043764">
    <property type="component" value="Unassembled WGS sequence"/>
</dbReference>
<comment type="subcellular location">
    <subcellularLocation>
        <location evidence="1">Membrane</location>
        <topology evidence="1">Multi-pass membrane protein</topology>
    </subcellularLocation>
</comment>
<accession>A0A0H5D4T3</accession>
<name>A0A0H5D4T3_9RHOB</name>
<dbReference type="AlphaFoldDB" id="A0A0H5D4T3"/>
<dbReference type="InterPro" id="IPR037185">
    <property type="entry name" value="EmrE-like"/>
</dbReference>
<evidence type="ECO:0000256" key="4">
    <source>
        <dbReference type="ARBA" id="ARBA00023136"/>
    </source>
</evidence>
<keyword evidence="3 5" id="KW-1133">Transmembrane helix</keyword>
<evidence type="ECO:0000256" key="2">
    <source>
        <dbReference type="ARBA" id="ARBA00022692"/>
    </source>
</evidence>
<feature type="transmembrane region" description="Helical" evidence="5">
    <location>
        <begin position="116"/>
        <end position="135"/>
    </location>
</feature>
<evidence type="ECO:0000313" key="7">
    <source>
        <dbReference type="EMBL" id="CRL11718.1"/>
    </source>
</evidence>
<evidence type="ECO:0000256" key="3">
    <source>
        <dbReference type="ARBA" id="ARBA00022989"/>
    </source>
</evidence>
<evidence type="ECO:0000256" key="5">
    <source>
        <dbReference type="SAM" id="Phobius"/>
    </source>
</evidence>
<feature type="domain" description="EamA" evidence="6">
    <location>
        <begin position="147"/>
        <end position="275"/>
    </location>
</feature>
<feature type="transmembrane region" description="Helical" evidence="5">
    <location>
        <begin position="203"/>
        <end position="224"/>
    </location>
</feature>
<feature type="transmembrane region" description="Helical" evidence="5">
    <location>
        <begin position="258"/>
        <end position="278"/>
    </location>
</feature>
<dbReference type="PANTHER" id="PTHR32322">
    <property type="entry name" value="INNER MEMBRANE TRANSPORTER"/>
    <property type="match status" value="1"/>
</dbReference>
<sequence>MRLFLLVSLTMVAFAANSILGRMAIGAGHMEATSFGLLRLFSGAVTLTVLCLLSKLSLRRDLRQTLWGGLALTVYIIGFSVAYKDLDAGLGALILFGVVQVSMFLWGALRGSAVSLGQISGAVIALAGLAVVVWPTDGASAAPLGASLLMALGGLGWAGYSLLGRGAKAPLAATAVNFAAATVMMIPGVMIFGAEIVVSPTGVVLALLSGAVTSGLGYALWYYVLPQLAPAVAATVQLSVPVIAILAGAALLGEVIGLRLTIGSVAVLGGIAVVVLSAPGRNLRGVLGSAKNN</sequence>
<organism evidence="7 8">
    <name type="scientific">Phaeobacter italicus</name>
    <dbReference type="NCBI Taxonomy" id="481446"/>
    <lineage>
        <taxon>Bacteria</taxon>
        <taxon>Pseudomonadati</taxon>
        <taxon>Pseudomonadota</taxon>
        <taxon>Alphaproteobacteria</taxon>
        <taxon>Rhodobacterales</taxon>
        <taxon>Roseobacteraceae</taxon>
        <taxon>Phaeobacter</taxon>
    </lineage>
</organism>
<dbReference type="Pfam" id="PF00892">
    <property type="entry name" value="EamA"/>
    <property type="match status" value="1"/>
</dbReference>
<dbReference type="PANTHER" id="PTHR32322:SF9">
    <property type="entry name" value="AMINO-ACID METABOLITE EFFLUX PUMP-RELATED"/>
    <property type="match status" value="1"/>
</dbReference>
<protein>
    <submittedName>
        <fullName evidence="7">Carboxylate/amino acid/amine transporter</fullName>
    </submittedName>
</protein>
<evidence type="ECO:0000259" key="6">
    <source>
        <dbReference type="Pfam" id="PF00892"/>
    </source>
</evidence>
<keyword evidence="4 5" id="KW-0472">Membrane</keyword>
<evidence type="ECO:0000256" key="1">
    <source>
        <dbReference type="ARBA" id="ARBA00004141"/>
    </source>
</evidence>